<dbReference type="EMBL" id="PVXP01000008">
    <property type="protein sequence ID" value="PRR86097.1"/>
    <property type="molecule type" value="Genomic_DNA"/>
</dbReference>
<sequence length="41" mass="4618">MSKSKKNLQQKSGSADNLIPKNNRNQNHNTKKQALGPNTKR</sequence>
<dbReference type="RefSeq" id="WP_273336316.1">
    <property type="nucleotide sequence ID" value="NZ_JALCPJ010000051.1"/>
</dbReference>
<feature type="compositionally biased region" description="Polar residues" evidence="1">
    <location>
        <begin position="9"/>
        <end position="28"/>
    </location>
</feature>
<name>A0A2T0BQF2_9CLOT</name>
<feature type="region of interest" description="Disordered" evidence="1">
    <location>
        <begin position="1"/>
        <end position="41"/>
    </location>
</feature>
<evidence type="ECO:0000313" key="3">
    <source>
        <dbReference type="Proteomes" id="UP000237798"/>
    </source>
</evidence>
<protein>
    <submittedName>
        <fullName evidence="2">Uncharacterized protein</fullName>
    </submittedName>
</protein>
<accession>A0A2T0BQF2</accession>
<proteinExistence type="predicted"/>
<reference evidence="2 3" key="1">
    <citation type="submission" date="2018-03" db="EMBL/GenBank/DDBJ databases">
        <title>Genome sequence of Clostridium luticellarii DSM 29923.</title>
        <authorList>
            <person name="Poehlein A."/>
            <person name="Daniel R."/>
        </authorList>
    </citation>
    <scope>NUCLEOTIDE SEQUENCE [LARGE SCALE GENOMIC DNA]</scope>
    <source>
        <strain evidence="2 3">DSM 29923</strain>
    </source>
</reference>
<dbReference type="Proteomes" id="UP000237798">
    <property type="component" value="Unassembled WGS sequence"/>
</dbReference>
<evidence type="ECO:0000313" key="2">
    <source>
        <dbReference type="EMBL" id="PRR86097.1"/>
    </source>
</evidence>
<comment type="caution">
    <text evidence="2">The sequence shown here is derived from an EMBL/GenBank/DDBJ whole genome shotgun (WGS) entry which is preliminary data.</text>
</comment>
<dbReference type="AlphaFoldDB" id="A0A2T0BQF2"/>
<gene>
    <name evidence="2" type="ORF">CLLU_09290</name>
</gene>
<keyword evidence="3" id="KW-1185">Reference proteome</keyword>
<organism evidence="2 3">
    <name type="scientific">Clostridium luticellarii</name>
    <dbReference type="NCBI Taxonomy" id="1691940"/>
    <lineage>
        <taxon>Bacteria</taxon>
        <taxon>Bacillati</taxon>
        <taxon>Bacillota</taxon>
        <taxon>Clostridia</taxon>
        <taxon>Eubacteriales</taxon>
        <taxon>Clostridiaceae</taxon>
        <taxon>Clostridium</taxon>
    </lineage>
</organism>
<evidence type="ECO:0000256" key="1">
    <source>
        <dbReference type="SAM" id="MobiDB-lite"/>
    </source>
</evidence>